<gene>
    <name evidence="1" type="ORF">K504DRAFT_458947</name>
</gene>
<evidence type="ECO:0000313" key="2">
    <source>
        <dbReference type="Proteomes" id="UP000799428"/>
    </source>
</evidence>
<accession>A0A6G1K1D8</accession>
<organism evidence="1 2">
    <name type="scientific">Pleomassaria siparia CBS 279.74</name>
    <dbReference type="NCBI Taxonomy" id="1314801"/>
    <lineage>
        <taxon>Eukaryota</taxon>
        <taxon>Fungi</taxon>
        <taxon>Dikarya</taxon>
        <taxon>Ascomycota</taxon>
        <taxon>Pezizomycotina</taxon>
        <taxon>Dothideomycetes</taxon>
        <taxon>Pleosporomycetidae</taxon>
        <taxon>Pleosporales</taxon>
        <taxon>Pleomassariaceae</taxon>
        <taxon>Pleomassaria</taxon>
    </lineage>
</organism>
<name>A0A6G1K1D8_9PLEO</name>
<keyword evidence="2" id="KW-1185">Reference proteome</keyword>
<dbReference type="AlphaFoldDB" id="A0A6G1K1D8"/>
<dbReference type="OrthoDB" id="341259at2759"/>
<dbReference type="EMBL" id="MU005775">
    <property type="protein sequence ID" value="KAF2706550.1"/>
    <property type="molecule type" value="Genomic_DNA"/>
</dbReference>
<protein>
    <submittedName>
        <fullName evidence="1">Uncharacterized protein</fullName>
    </submittedName>
</protein>
<reference evidence="1" key="1">
    <citation type="journal article" date="2020" name="Stud. Mycol.">
        <title>101 Dothideomycetes genomes: a test case for predicting lifestyles and emergence of pathogens.</title>
        <authorList>
            <person name="Haridas S."/>
            <person name="Albert R."/>
            <person name="Binder M."/>
            <person name="Bloem J."/>
            <person name="Labutti K."/>
            <person name="Salamov A."/>
            <person name="Andreopoulos B."/>
            <person name="Baker S."/>
            <person name="Barry K."/>
            <person name="Bills G."/>
            <person name="Bluhm B."/>
            <person name="Cannon C."/>
            <person name="Castanera R."/>
            <person name="Culley D."/>
            <person name="Daum C."/>
            <person name="Ezra D."/>
            <person name="Gonzalez J."/>
            <person name="Henrissat B."/>
            <person name="Kuo A."/>
            <person name="Liang C."/>
            <person name="Lipzen A."/>
            <person name="Lutzoni F."/>
            <person name="Magnuson J."/>
            <person name="Mondo S."/>
            <person name="Nolan M."/>
            <person name="Ohm R."/>
            <person name="Pangilinan J."/>
            <person name="Park H.-J."/>
            <person name="Ramirez L."/>
            <person name="Alfaro M."/>
            <person name="Sun H."/>
            <person name="Tritt A."/>
            <person name="Yoshinaga Y."/>
            <person name="Zwiers L.-H."/>
            <person name="Turgeon B."/>
            <person name="Goodwin S."/>
            <person name="Spatafora J."/>
            <person name="Crous P."/>
            <person name="Grigoriev I."/>
        </authorList>
    </citation>
    <scope>NUCLEOTIDE SEQUENCE</scope>
    <source>
        <strain evidence="1">CBS 279.74</strain>
    </source>
</reference>
<proteinExistence type="predicted"/>
<dbReference type="Proteomes" id="UP000799428">
    <property type="component" value="Unassembled WGS sequence"/>
</dbReference>
<sequence>MVSIVVSTLDKHTDRNDGFLEALRLLANSNSDIRVLILNCPEQDVKNAIQTENFASRSMQQRPGQDSKWIGL</sequence>
<evidence type="ECO:0000313" key="1">
    <source>
        <dbReference type="EMBL" id="KAF2706550.1"/>
    </source>
</evidence>